<name>A0AAU7DZD8_9MICO</name>
<sequence length="98" mass="10897">MTQVIATTRRISRKDLIFLVGIGGAFLCALLFQYLWVESQLVRGANITLFALLGVYFLQRAYCDRSKQSRFYSVVLVVGGLAWLIFATLIALGKASGF</sequence>
<organism evidence="2">
    <name type="scientific">Jonesiaceae bacterium BS-20</name>
    <dbReference type="NCBI Taxonomy" id="3120821"/>
    <lineage>
        <taxon>Bacteria</taxon>
        <taxon>Bacillati</taxon>
        <taxon>Actinomycetota</taxon>
        <taxon>Actinomycetes</taxon>
        <taxon>Micrococcales</taxon>
        <taxon>Jonesiaceae</taxon>
    </lineage>
</organism>
<feature type="transmembrane region" description="Helical" evidence="1">
    <location>
        <begin position="41"/>
        <end position="59"/>
    </location>
</feature>
<dbReference type="AlphaFoldDB" id="A0AAU7DZD8"/>
<proteinExistence type="predicted"/>
<gene>
    <name evidence="2" type="ORF">V5R04_05725</name>
</gene>
<protein>
    <recommendedName>
        <fullName evidence="3">Integron gene cassette protein</fullName>
    </recommendedName>
</protein>
<feature type="transmembrane region" description="Helical" evidence="1">
    <location>
        <begin position="71"/>
        <end position="92"/>
    </location>
</feature>
<feature type="transmembrane region" description="Helical" evidence="1">
    <location>
        <begin position="16"/>
        <end position="35"/>
    </location>
</feature>
<keyword evidence="1" id="KW-1133">Transmembrane helix</keyword>
<evidence type="ECO:0000313" key="2">
    <source>
        <dbReference type="EMBL" id="XBH22719.1"/>
    </source>
</evidence>
<evidence type="ECO:0008006" key="3">
    <source>
        <dbReference type="Google" id="ProtNLM"/>
    </source>
</evidence>
<evidence type="ECO:0000256" key="1">
    <source>
        <dbReference type="SAM" id="Phobius"/>
    </source>
</evidence>
<dbReference type="EMBL" id="CP146203">
    <property type="protein sequence ID" value="XBH22719.1"/>
    <property type="molecule type" value="Genomic_DNA"/>
</dbReference>
<accession>A0AAU7DZD8</accession>
<keyword evidence="1" id="KW-0472">Membrane</keyword>
<keyword evidence="1" id="KW-0812">Transmembrane</keyword>
<reference evidence="2" key="1">
    <citation type="submission" date="2024-02" db="EMBL/GenBank/DDBJ databases">
        <title>Tomenella chthoni gen. nov. sp. nov., a member of the family Jonesiaceae isolated from bat guano.</title>
        <authorList>
            <person name="Miller S.L."/>
            <person name="King J."/>
            <person name="Sankaranarayanan K."/>
            <person name="Lawson P.A."/>
        </authorList>
    </citation>
    <scope>NUCLEOTIDE SEQUENCE</scope>
    <source>
        <strain evidence="2">BS-20</strain>
    </source>
</reference>